<dbReference type="Gene3D" id="1.20.5.5270">
    <property type="match status" value="1"/>
</dbReference>
<organism evidence="17">
    <name type="scientific">candidate division WOR-3 bacterium</name>
    <dbReference type="NCBI Taxonomy" id="2052148"/>
    <lineage>
        <taxon>Bacteria</taxon>
        <taxon>Bacteria division WOR-3</taxon>
    </lineage>
</organism>
<dbReference type="NCBIfam" id="TIGR00763">
    <property type="entry name" value="lon"/>
    <property type="match status" value="1"/>
</dbReference>
<keyword evidence="7 10" id="KW-0067">ATP-binding</keyword>
<dbReference type="PIRSF" id="PIRSF001174">
    <property type="entry name" value="Lon_proteas"/>
    <property type="match status" value="1"/>
</dbReference>
<dbReference type="InterPro" id="IPR027065">
    <property type="entry name" value="Lon_Prtase"/>
</dbReference>
<dbReference type="FunFam" id="3.40.50.300:FF:000021">
    <property type="entry name" value="Lon protease homolog"/>
    <property type="match status" value="1"/>
</dbReference>
<sequence length="753" mass="84483">MNRFPVLYIEEEVLFPLSSIPYIVSNGHELITIERAMDKFKGKVVVLPSGISNLERKFCTIAEVVSLNETARGIRVVLQGEDRCRIKSLRDTGGIPMADVEIVFEEPEDYRKAHALIRAIKRLLVEFTDLSDGESAPGIESLIQENDPVIFLYRTLSAIPLNSNVKWHIYQLEGIETKLDKILEAISTDLEVARLEKEILDKVKDRLSKNQKQYLLHEQLKVIQKELGREEDEDIQKLKETIEKSNMPEEAREKALSELERLKKIPPMSPESVVIRNYLDWLLKLPWNNQKQEEMDIKKVQEVLEKNHYGLEKVKETIIEYLSVLKLTGSSKGHILCFVGPPGVGKTSLGRSIAEALGRKFVRASLGGVKDEAEIRGHRRTYVGSMPGKIIQEIARAGVNNPVFLLDEVDKIGVDYRGDPASALLEVLDPEVNQSFMDHYIEIGYDLSHVLFITTANVTYSIPPPLLDRMEIINLPGYLEFEKIEIAKRHLIPKIIEDTGLRQKDFRVSDGVIKKIIKEYTQEAGVRNLERSLRKIARKIAREKAFGSRRIPRITTKNIEDFLGVPKFKGFKKKQGVGVATGLAWTPVGGEVIQVETRVMDGEGNLILTGQMGDVMKESAMAALSVIRSNYKRYGLNRDFYRKLDVHVHIPEGAVPKDGPSAGVTIFSSILSALTKKQTRGDVAMTGEITLSGRVLGVGGLTAKLMAARSAGIKKVILPLDNERDIKEVPEAVKAGLNLIFVKNTEDVVENAF</sequence>
<dbReference type="SUPFAM" id="SSF52540">
    <property type="entry name" value="P-loop containing nucleoside triphosphate hydrolases"/>
    <property type="match status" value="1"/>
</dbReference>
<dbReference type="SUPFAM" id="SSF54211">
    <property type="entry name" value="Ribosomal protein S5 domain 2-like"/>
    <property type="match status" value="1"/>
</dbReference>
<evidence type="ECO:0000256" key="6">
    <source>
        <dbReference type="ARBA" id="ARBA00022825"/>
    </source>
</evidence>
<dbReference type="Gene3D" id="3.40.50.300">
    <property type="entry name" value="P-loop containing nucleotide triphosphate hydrolases"/>
    <property type="match status" value="1"/>
</dbReference>
<keyword evidence="3 10" id="KW-0645">Protease</keyword>
<dbReference type="FunFam" id="1.20.5.5270:FF:000002">
    <property type="entry name" value="Lon protease homolog"/>
    <property type="match status" value="1"/>
</dbReference>
<dbReference type="Pfam" id="PF00004">
    <property type="entry name" value="AAA"/>
    <property type="match status" value="1"/>
</dbReference>
<evidence type="ECO:0000256" key="4">
    <source>
        <dbReference type="ARBA" id="ARBA00022741"/>
    </source>
</evidence>
<dbReference type="GO" id="GO:0004252">
    <property type="term" value="F:serine-type endopeptidase activity"/>
    <property type="evidence" value="ECO:0007669"/>
    <property type="project" value="UniProtKB-UniRule"/>
</dbReference>
<dbReference type="GO" id="GO:0034605">
    <property type="term" value="P:cellular response to heat"/>
    <property type="evidence" value="ECO:0007669"/>
    <property type="project" value="UniProtKB-UniRule"/>
</dbReference>
<dbReference type="InterPro" id="IPR008268">
    <property type="entry name" value="Peptidase_S16_AS"/>
</dbReference>
<evidence type="ECO:0000259" key="16">
    <source>
        <dbReference type="PROSITE" id="PS51787"/>
    </source>
</evidence>
<dbReference type="InterPro" id="IPR046336">
    <property type="entry name" value="Lon_prtase_N_sf"/>
</dbReference>
<evidence type="ECO:0000256" key="11">
    <source>
        <dbReference type="PIRSR" id="PIRSR001174-1"/>
    </source>
</evidence>
<evidence type="ECO:0000256" key="5">
    <source>
        <dbReference type="ARBA" id="ARBA00022801"/>
    </source>
</evidence>
<dbReference type="InterPro" id="IPR014721">
    <property type="entry name" value="Ribsml_uS5_D2-typ_fold_subgr"/>
</dbReference>
<dbReference type="AlphaFoldDB" id="A0A7C0ZEP9"/>
<dbReference type="GO" id="GO:0016887">
    <property type="term" value="F:ATP hydrolysis activity"/>
    <property type="evidence" value="ECO:0007669"/>
    <property type="project" value="UniProtKB-UniRule"/>
</dbReference>
<dbReference type="Pfam" id="PF05362">
    <property type="entry name" value="Lon_C"/>
    <property type="match status" value="1"/>
</dbReference>
<dbReference type="GO" id="GO:0005524">
    <property type="term" value="F:ATP binding"/>
    <property type="evidence" value="ECO:0007669"/>
    <property type="project" value="UniProtKB-UniRule"/>
</dbReference>
<feature type="active site" evidence="10 11">
    <location>
        <position position="661"/>
    </location>
</feature>
<proteinExistence type="evidence at transcript level"/>
<name>A0A7C0ZEP9_UNCW3</name>
<evidence type="ECO:0000313" key="17">
    <source>
        <dbReference type="EMBL" id="HDI83181.1"/>
    </source>
</evidence>
<dbReference type="EC" id="3.4.21.53" evidence="10"/>
<reference evidence="17" key="1">
    <citation type="journal article" date="2020" name="mSystems">
        <title>Genome- and Community-Level Interaction Insights into Carbon Utilization and Element Cycling Functions of Hydrothermarchaeota in Hydrothermal Sediment.</title>
        <authorList>
            <person name="Zhou Z."/>
            <person name="Liu Y."/>
            <person name="Xu W."/>
            <person name="Pan J."/>
            <person name="Luo Z.H."/>
            <person name="Li M."/>
        </authorList>
    </citation>
    <scope>NUCLEOTIDE SEQUENCE [LARGE SCALE GENOMIC DNA]</scope>
    <source>
        <strain evidence="17">HyVt-102</strain>
    </source>
</reference>
<dbReference type="GO" id="GO:0043565">
    <property type="term" value="F:sequence-specific DNA binding"/>
    <property type="evidence" value="ECO:0007669"/>
    <property type="project" value="UniProtKB-UniRule"/>
</dbReference>
<evidence type="ECO:0000256" key="1">
    <source>
        <dbReference type="ARBA" id="ARBA00004496"/>
    </source>
</evidence>
<keyword evidence="8 10" id="KW-0346">Stress response</keyword>
<dbReference type="CDD" id="cd19500">
    <property type="entry name" value="RecA-like_Lon"/>
    <property type="match status" value="1"/>
</dbReference>
<comment type="induction">
    <text evidence="10">By heat shock.</text>
</comment>
<comment type="catalytic activity">
    <reaction evidence="9 10 13">
        <text>Hydrolysis of proteins in presence of ATP.</text>
        <dbReference type="EC" id="3.4.21.53"/>
    </reaction>
</comment>
<dbReference type="SUPFAM" id="SSF88697">
    <property type="entry name" value="PUA domain-like"/>
    <property type="match status" value="1"/>
</dbReference>
<dbReference type="HAMAP" id="MF_01973">
    <property type="entry name" value="lon_bact"/>
    <property type="match status" value="1"/>
</dbReference>
<evidence type="ECO:0000256" key="2">
    <source>
        <dbReference type="ARBA" id="ARBA00022490"/>
    </source>
</evidence>
<dbReference type="InterPro" id="IPR020568">
    <property type="entry name" value="Ribosomal_Su5_D2-typ_SF"/>
</dbReference>
<accession>A0A7C0ZEP9</accession>
<dbReference type="PROSITE" id="PS51786">
    <property type="entry name" value="LON_PROTEOLYTIC"/>
    <property type="match status" value="1"/>
</dbReference>
<dbReference type="PRINTS" id="PR00830">
    <property type="entry name" value="ENDOLAPTASE"/>
</dbReference>
<evidence type="ECO:0000259" key="15">
    <source>
        <dbReference type="PROSITE" id="PS51786"/>
    </source>
</evidence>
<keyword evidence="5 10" id="KW-0378">Hydrolase</keyword>
<comment type="subunit">
    <text evidence="10">Homohexamer. Organized in a ring with a central cavity.</text>
</comment>
<dbReference type="InterPro" id="IPR004815">
    <property type="entry name" value="Lon_bac/euk-typ"/>
</dbReference>
<dbReference type="InterPro" id="IPR027417">
    <property type="entry name" value="P-loop_NTPase"/>
</dbReference>
<dbReference type="GO" id="GO:0004176">
    <property type="term" value="F:ATP-dependent peptidase activity"/>
    <property type="evidence" value="ECO:0007669"/>
    <property type="project" value="UniProtKB-UniRule"/>
</dbReference>
<dbReference type="InterPro" id="IPR027543">
    <property type="entry name" value="Lon_bac"/>
</dbReference>
<evidence type="ECO:0000256" key="3">
    <source>
        <dbReference type="ARBA" id="ARBA00022670"/>
    </source>
</evidence>
<feature type="active site" evidence="10 11">
    <location>
        <position position="704"/>
    </location>
</feature>
<feature type="domain" description="Lon N-terminal" evidence="16">
    <location>
        <begin position="4"/>
        <end position="190"/>
    </location>
</feature>
<dbReference type="InterPro" id="IPR008269">
    <property type="entry name" value="Lon_proteolytic"/>
</dbReference>
<evidence type="ECO:0000256" key="7">
    <source>
        <dbReference type="ARBA" id="ARBA00022840"/>
    </source>
</evidence>
<keyword evidence="2 10" id="KW-0963">Cytoplasm</keyword>
<dbReference type="EMBL" id="DQWE01000253">
    <property type="protein sequence ID" value="HDI83181.1"/>
    <property type="molecule type" value="Genomic_DNA"/>
</dbReference>
<gene>
    <name evidence="10 17" type="primary">lon</name>
    <name evidence="17" type="ORF">ENF18_05270</name>
</gene>
<comment type="function">
    <text evidence="10">ATP-dependent serine protease that mediates the selective degradation of mutant and abnormal proteins as well as certain short-lived regulatory proteins. Required for cellular homeostasis and for survival from DNA damage and developmental changes induced by stress. Degrades polypeptides processively to yield small peptide fragments that are 5 to 10 amino acids long. Binds to DNA in a double-stranded, site-specific manner.</text>
</comment>
<dbReference type="Gene3D" id="1.10.8.60">
    <property type="match status" value="1"/>
</dbReference>
<dbReference type="PANTHER" id="PTHR10046">
    <property type="entry name" value="ATP DEPENDENT LON PROTEASE FAMILY MEMBER"/>
    <property type="match status" value="1"/>
</dbReference>
<evidence type="ECO:0000256" key="9">
    <source>
        <dbReference type="ARBA" id="ARBA00050665"/>
    </source>
</evidence>
<dbReference type="Gene3D" id="3.30.230.10">
    <property type="match status" value="1"/>
</dbReference>
<dbReference type="InterPro" id="IPR015947">
    <property type="entry name" value="PUA-like_sf"/>
</dbReference>
<dbReference type="Gene3D" id="1.20.58.1480">
    <property type="match status" value="1"/>
</dbReference>
<evidence type="ECO:0000256" key="14">
    <source>
        <dbReference type="RuleBase" id="RU000591"/>
    </source>
</evidence>
<dbReference type="InterPro" id="IPR003111">
    <property type="entry name" value="Lon_prtase_N"/>
</dbReference>
<dbReference type="Pfam" id="PF02190">
    <property type="entry name" value="LON_substr_bdg"/>
    <property type="match status" value="1"/>
</dbReference>
<dbReference type="GO" id="GO:0006515">
    <property type="term" value="P:protein quality control for misfolded or incompletely synthesized proteins"/>
    <property type="evidence" value="ECO:0007669"/>
    <property type="project" value="UniProtKB-UniRule"/>
</dbReference>
<dbReference type="GO" id="GO:0005737">
    <property type="term" value="C:cytoplasm"/>
    <property type="evidence" value="ECO:0007669"/>
    <property type="project" value="UniProtKB-SubCell"/>
</dbReference>
<dbReference type="Gene3D" id="2.30.130.40">
    <property type="entry name" value="LON domain-like"/>
    <property type="match status" value="1"/>
</dbReference>
<dbReference type="Pfam" id="PF22667">
    <property type="entry name" value="Lon_lid"/>
    <property type="match status" value="1"/>
</dbReference>
<comment type="similarity">
    <text evidence="10 13 14">Belongs to the peptidase S16 family.</text>
</comment>
<evidence type="ECO:0000256" key="13">
    <source>
        <dbReference type="PROSITE-ProRule" id="PRU01122"/>
    </source>
</evidence>
<dbReference type="InterPro" id="IPR003959">
    <property type="entry name" value="ATPase_AAA_core"/>
</dbReference>
<dbReference type="SMART" id="SM00464">
    <property type="entry name" value="LON"/>
    <property type="match status" value="1"/>
</dbReference>
<protein>
    <recommendedName>
        <fullName evidence="10">Lon protease</fullName>
        <ecNumber evidence="10">3.4.21.53</ecNumber>
    </recommendedName>
    <alternativeName>
        <fullName evidence="10">ATP-dependent protease La</fullName>
    </alternativeName>
</protein>
<comment type="caution">
    <text evidence="17">The sequence shown here is derived from an EMBL/GenBank/DDBJ whole genome shotgun (WGS) entry which is preliminary data.</text>
</comment>
<feature type="domain" description="Lon proteolytic" evidence="15">
    <location>
        <begin position="574"/>
        <end position="753"/>
    </location>
</feature>
<dbReference type="InterPro" id="IPR003593">
    <property type="entry name" value="AAA+_ATPase"/>
</dbReference>
<dbReference type="PROSITE" id="PS51787">
    <property type="entry name" value="LON_N"/>
    <property type="match status" value="1"/>
</dbReference>
<keyword evidence="4 10" id="KW-0547">Nucleotide-binding</keyword>
<keyword evidence="6 10" id="KW-0720">Serine protease</keyword>
<comment type="subcellular location">
    <subcellularLocation>
        <location evidence="1 10">Cytoplasm</location>
    </subcellularLocation>
</comment>
<evidence type="ECO:0000256" key="10">
    <source>
        <dbReference type="HAMAP-Rule" id="MF_01973"/>
    </source>
</evidence>
<dbReference type="PROSITE" id="PS01046">
    <property type="entry name" value="LON_SER"/>
    <property type="match status" value="1"/>
</dbReference>
<dbReference type="InterPro" id="IPR054594">
    <property type="entry name" value="Lon_lid"/>
</dbReference>
<dbReference type="Proteomes" id="UP000885847">
    <property type="component" value="Unassembled WGS sequence"/>
</dbReference>
<evidence type="ECO:0000256" key="12">
    <source>
        <dbReference type="PIRSR" id="PIRSR001174-2"/>
    </source>
</evidence>
<evidence type="ECO:0000256" key="8">
    <source>
        <dbReference type="ARBA" id="ARBA00023016"/>
    </source>
</evidence>
<dbReference type="SMART" id="SM00382">
    <property type="entry name" value="AAA"/>
    <property type="match status" value="1"/>
</dbReference>
<feature type="binding site" evidence="10 12">
    <location>
        <begin position="340"/>
        <end position="347"/>
    </location>
    <ligand>
        <name>ATP</name>
        <dbReference type="ChEBI" id="CHEBI:30616"/>
    </ligand>
</feature>